<dbReference type="Pfam" id="PF01535">
    <property type="entry name" value="PPR"/>
    <property type="match status" value="5"/>
</dbReference>
<sequence>MSRRCSSIFQKTGSLLPIISSASGGHLLSGGRRPYSLKPPGRSSSPCFSQSYLHISSLLQSFVNRKAIEPGKQLHAHLIVSGLGCDAVLATKLVNIYSVSHSLAYAQALFDIIPKGNIFLWNVLIRGYAWDGPHERAVELFQQMLDSGLEPDNFTFPFVLKACSALSNIEVGRCIHDRVMRSRWQTDVFVGAGLIDMFAKCGYVSEAQEVFDRMPARDAVLWNSMIAAYAHNAYPLRALALCRGMVFNSFKPTEATLVTAISASADASALPKGREIHGFSWRVGFHTHDKVKTALIDMYAKGGWVRAAKTLFDQLTEKRVVSWNAMISGYSMHGYAYEALELFERMKEEGRSKWLVPDHITFVGVLSACRHGGLLELGWDLFNSMAKDYSITPTIQHYTCMIDLLGHSGSLEKAYDLIGKMPIRPDSGVWGSLLNACKIHRNVALGEVALQKLIELEPDDAGNYVILSNLYSIAGNWEGATRMRKMMKERGLKKAIACSWIEIKNEVHTFVVGDKSHPRSAEIYAELEVLEGLVKKTGYVAYTMPVFHDVEDDEKADMVRCHSERLAIAFGLISTPPRTRLLVTKNLRVCEDCHEVIKLVSRIVEREIILRDVNRYHTFREGNCSCGDYW</sequence>
<dbReference type="InterPro" id="IPR002885">
    <property type="entry name" value="PPR_rpt"/>
</dbReference>
<dbReference type="GO" id="GO:0009451">
    <property type="term" value="P:RNA modification"/>
    <property type="evidence" value="ECO:0007669"/>
    <property type="project" value="InterPro"/>
</dbReference>
<dbReference type="InterPro" id="IPR046960">
    <property type="entry name" value="PPR_At4g14850-like_plant"/>
</dbReference>
<dbReference type="Pfam" id="PF14432">
    <property type="entry name" value="DYW_deaminase"/>
    <property type="match status" value="1"/>
</dbReference>
<dbReference type="InterPro" id="IPR032867">
    <property type="entry name" value="DYW_dom"/>
</dbReference>
<dbReference type="GO" id="GO:0008270">
    <property type="term" value="F:zinc ion binding"/>
    <property type="evidence" value="ECO:0007669"/>
    <property type="project" value="InterPro"/>
</dbReference>
<feature type="repeat" description="PPR" evidence="2">
    <location>
        <begin position="319"/>
        <end position="353"/>
    </location>
</feature>
<dbReference type="PANTHER" id="PTHR47926">
    <property type="entry name" value="PENTATRICOPEPTIDE REPEAT-CONTAINING PROTEIN"/>
    <property type="match status" value="1"/>
</dbReference>
<proteinExistence type="predicted"/>
<dbReference type="Gene3D" id="1.25.40.10">
    <property type="entry name" value="Tetratricopeptide repeat domain"/>
    <property type="match status" value="3"/>
</dbReference>
<feature type="domain" description="DYW" evidence="3">
    <location>
        <begin position="538"/>
        <end position="630"/>
    </location>
</feature>
<protein>
    <recommendedName>
        <fullName evidence="3">DYW domain-containing protein</fullName>
    </recommendedName>
</protein>
<dbReference type="AlphaFoldDB" id="A0A7I8L1B3"/>
<dbReference type="Proteomes" id="UP000663760">
    <property type="component" value="Chromosome 10"/>
</dbReference>
<name>A0A7I8L1B3_SPIIN</name>
<dbReference type="GO" id="GO:0003723">
    <property type="term" value="F:RNA binding"/>
    <property type="evidence" value="ECO:0007669"/>
    <property type="project" value="InterPro"/>
</dbReference>
<dbReference type="Pfam" id="PF20431">
    <property type="entry name" value="E_motif"/>
    <property type="match status" value="1"/>
</dbReference>
<dbReference type="OrthoDB" id="185373at2759"/>
<dbReference type="InterPro" id="IPR011990">
    <property type="entry name" value="TPR-like_helical_dom_sf"/>
</dbReference>
<keyword evidence="5" id="KW-1185">Reference proteome</keyword>
<dbReference type="EMBL" id="LR746273">
    <property type="protein sequence ID" value="CAA7403761.1"/>
    <property type="molecule type" value="Genomic_DNA"/>
</dbReference>
<dbReference type="NCBIfam" id="TIGR00756">
    <property type="entry name" value="PPR"/>
    <property type="match status" value="2"/>
</dbReference>
<dbReference type="InterPro" id="IPR046849">
    <property type="entry name" value="E2_motif"/>
</dbReference>
<evidence type="ECO:0000313" key="4">
    <source>
        <dbReference type="EMBL" id="CAA7403761.1"/>
    </source>
</evidence>
<organism evidence="4 5">
    <name type="scientific">Spirodela intermedia</name>
    <name type="common">Intermediate duckweed</name>
    <dbReference type="NCBI Taxonomy" id="51605"/>
    <lineage>
        <taxon>Eukaryota</taxon>
        <taxon>Viridiplantae</taxon>
        <taxon>Streptophyta</taxon>
        <taxon>Embryophyta</taxon>
        <taxon>Tracheophyta</taxon>
        <taxon>Spermatophyta</taxon>
        <taxon>Magnoliopsida</taxon>
        <taxon>Liliopsida</taxon>
        <taxon>Araceae</taxon>
        <taxon>Lemnoideae</taxon>
        <taxon>Spirodela</taxon>
    </lineage>
</organism>
<dbReference type="Pfam" id="PF20430">
    <property type="entry name" value="Eplus_motif"/>
    <property type="match status" value="1"/>
</dbReference>
<dbReference type="PROSITE" id="PS51375">
    <property type="entry name" value="PPR"/>
    <property type="match status" value="3"/>
</dbReference>
<dbReference type="FunFam" id="1.25.40.10:FF:000682">
    <property type="entry name" value="Pentatricopeptide repeat-containing protein At3g16610"/>
    <property type="match status" value="1"/>
</dbReference>
<dbReference type="Pfam" id="PF13041">
    <property type="entry name" value="PPR_2"/>
    <property type="match status" value="1"/>
</dbReference>
<keyword evidence="1" id="KW-0677">Repeat</keyword>
<evidence type="ECO:0000256" key="1">
    <source>
        <dbReference type="ARBA" id="ARBA00022737"/>
    </source>
</evidence>
<gene>
    <name evidence="4" type="ORF">SI8410_10014439</name>
</gene>
<evidence type="ECO:0000256" key="2">
    <source>
        <dbReference type="PROSITE-ProRule" id="PRU00708"/>
    </source>
</evidence>
<evidence type="ECO:0000259" key="3">
    <source>
        <dbReference type="Pfam" id="PF14432"/>
    </source>
</evidence>
<reference evidence="4" key="1">
    <citation type="submission" date="2020-02" db="EMBL/GenBank/DDBJ databases">
        <authorList>
            <person name="Scholz U."/>
            <person name="Mascher M."/>
            <person name="Fiebig A."/>
        </authorList>
    </citation>
    <scope>NUCLEOTIDE SEQUENCE</scope>
</reference>
<evidence type="ECO:0000313" key="5">
    <source>
        <dbReference type="Proteomes" id="UP000663760"/>
    </source>
</evidence>
<feature type="repeat" description="PPR" evidence="2">
    <location>
        <begin position="218"/>
        <end position="252"/>
    </location>
</feature>
<accession>A0A7I8L1B3</accession>
<dbReference type="FunFam" id="1.25.40.10:FF:000184">
    <property type="entry name" value="Pentatricopeptide repeat-containing protein, chloroplastic"/>
    <property type="match status" value="1"/>
</dbReference>
<feature type="repeat" description="PPR" evidence="2">
    <location>
        <begin position="117"/>
        <end position="151"/>
    </location>
</feature>
<dbReference type="InterPro" id="IPR046848">
    <property type="entry name" value="E_motif"/>
</dbReference>
<dbReference type="PANTHER" id="PTHR47926:SF470">
    <property type="entry name" value="DYW DOMAIN-CONTAINING PROTEIN"/>
    <property type="match status" value="1"/>
</dbReference>